<dbReference type="EMBL" id="JACHIV010000001">
    <property type="protein sequence ID" value="MBB5068578.1"/>
    <property type="molecule type" value="Genomic_DNA"/>
</dbReference>
<dbReference type="InterPro" id="IPR011701">
    <property type="entry name" value="MFS"/>
</dbReference>
<evidence type="ECO:0000256" key="8">
    <source>
        <dbReference type="ARBA" id="ARBA00023136"/>
    </source>
</evidence>
<organism evidence="13 14">
    <name type="scientific">Saccharopolyspora gloriosae</name>
    <dbReference type="NCBI Taxonomy" id="455344"/>
    <lineage>
        <taxon>Bacteria</taxon>
        <taxon>Bacillati</taxon>
        <taxon>Actinomycetota</taxon>
        <taxon>Actinomycetes</taxon>
        <taxon>Pseudonocardiales</taxon>
        <taxon>Pseudonocardiaceae</taxon>
        <taxon>Saccharopolyspora</taxon>
    </lineage>
</organism>
<dbReference type="GO" id="GO:0015293">
    <property type="term" value="F:symporter activity"/>
    <property type="evidence" value="ECO:0007669"/>
    <property type="project" value="UniProtKB-KW"/>
</dbReference>
<evidence type="ECO:0000256" key="5">
    <source>
        <dbReference type="ARBA" id="ARBA00022692"/>
    </source>
</evidence>
<feature type="transmembrane region" description="Helical" evidence="11">
    <location>
        <begin position="118"/>
        <end position="139"/>
    </location>
</feature>
<evidence type="ECO:0000256" key="6">
    <source>
        <dbReference type="ARBA" id="ARBA00022847"/>
    </source>
</evidence>
<evidence type="ECO:0000256" key="2">
    <source>
        <dbReference type="ARBA" id="ARBA00008240"/>
    </source>
</evidence>
<dbReference type="AlphaFoldDB" id="A0A840NEC3"/>
<dbReference type="RefSeq" id="WP_184478245.1">
    <property type="nucleotide sequence ID" value="NZ_JACHIV010000001.1"/>
</dbReference>
<keyword evidence="3" id="KW-0813">Transport</keyword>
<evidence type="ECO:0000256" key="9">
    <source>
        <dbReference type="ARBA" id="ARBA00037295"/>
    </source>
</evidence>
<dbReference type="InterPro" id="IPR020846">
    <property type="entry name" value="MFS_dom"/>
</dbReference>
<dbReference type="PROSITE" id="PS50850">
    <property type="entry name" value="MFS"/>
    <property type="match status" value="1"/>
</dbReference>
<dbReference type="SUPFAM" id="SSF103473">
    <property type="entry name" value="MFS general substrate transporter"/>
    <property type="match status" value="1"/>
</dbReference>
<feature type="transmembrane region" description="Helical" evidence="11">
    <location>
        <begin position="84"/>
        <end position="106"/>
    </location>
</feature>
<feature type="transmembrane region" description="Helical" evidence="11">
    <location>
        <begin position="12"/>
        <end position="37"/>
    </location>
</feature>
<dbReference type="InterPro" id="IPR036259">
    <property type="entry name" value="MFS_trans_sf"/>
</dbReference>
<comment type="similarity">
    <text evidence="2">Belongs to the major facilitator superfamily. Metabolite:H+ Symporter (MHS) family (TC 2.A.1.6) family.</text>
</comment>
<feature type="domain" description="Major facilitator superfamily (MFS) profile" evidence="12">
    <location>
        <begin position="11"/>
        <end position="421"/>
    </location>
</feature>
<keyword evidence="5 11" id="KW-0812">Transmembrane</keyword>
<evidence type="ECO:0000256" key="7">
    <source>
        <dbReference type="ARBA" id="ARBA00022989"/>
    </source>
</evidence>
<dbReference type="Gene3D" id="1.20.1250.20">
    <property type="entry name" value="MFS general substrate transporter like domains"/>
    <property type="match status" value="2"/>
</dbReference>
<dbReference type="Pfam" id="PF07690">
    <property type="entry name" value="MFS_1"/>
    <property type="match status" value="1"/>
</dbReference>
<keyword evidence="4" id="KW-1003">Cell membrane</keyword>
<evidence type="ECO:0000256" key="4">
    <source>
        <dbReference type="ARBA" id="ARBA00022475"/>
    </source>
</evidence>
<feature type="transmembrane region" description="Helical" evidence="11">
    <location>
        <begin position="151"/>
        <end position="172"/>
    </location>
</feature>
<reference evidence="13 14" key="1">
    <citation type="submission" date="2020-08" db="EMBL/GenBank/DDBJ databases">
        <title>Sequencing the genomes of 1000 actinobacteria strains.</title>
        <authorList>
            <person name="Klenk H.-P."/>
        </authorList>
    </citation>
    <scope>NUCLEOTIDE SEQUENCE [LARGE SCALE GENOMIC DNA]</scope>
    <source>
        <strain evidence="13 14">DSM 45582</strain>
    </source>
</reference>
<evidence type="ECO:0000313" key="14">
    <source>
        <dbReference type="Proteomes" id="UP000580474"/>
    </source>
</evidence>
<dbReference type="FunFam" id="1.20.1250.20:FF:000001">
    <property type="entry name" value="Dicarboxylate MFS transporter"/>
    <property type="match status" value="1"/>
</dbReference>
<comment type="function">
    <text evidence="9">May be a proton symporter involved in the uptake of osmolytes such as proline and glycine betaine.</text>
</comment>
<sequence>MAPPPSSARRVAAAGLIGTTIEWFDFFIYGTAAALVFNRLFFPEFEPVAGTVASFATFAVGFIARPLGGVLFAHLGDRHGRKPVLVASLLLMGLATVLMGVLPTYGTIGVAAPLLLTVLRFAQGIGVGGEWGGAALMAVEHAPEHRRGFYGSWPQIGVPAGLLLGNLTFSALSAGLTEAEFLAWGWRVPFLCSALLIIVGFVIRLRISESPVFQRAAQRQQHTRTPVLDVLREHPRVVALAAGSFLATNATFYVGTTWIVAYTTTTLGYERTSILNANALLSFVDIPLMLAFGLLSDRIGRRGMSMAGMAGLAVFAVPYFLLVDSGSIMLFLLGGIVVQVCRTAVYGPQSAYFSELFSTRFRYSGASLAYQLAAILGGGLAPMICTALYGWTGSSMAIAGYVVVLCLISFGSSYLLAETFRKGLTDDPAPART</sequence>
<dbReference type="CDD" id="cd17369">
    <property type="entry name" value="MFS_ShiA_like"/>
    <property type="match status" value="1"/>
</dbReference>
<evidence type="ECO:0000256" key="11">
    <source>
        <dbReference type="SAM" id="Phobius"/>
    </source>
</evidence>
<feature type="transmembrane region" description="Helical" evidence="11">
    <location>
        <begin position="303"/>
        <end position="322"/>
    </location>
</feature>
<keyword evidence="7 11" id="KW-1133">Transmembrane helix</keyword>
<keyword evidence="8 11" id="KW-0472">Membrane</keyword>
<keyword evidence="14" id="KW-1185">Reference proteome</keyword>
<feature type="transmembrane region" description="Helical" evidence="11">
    <location>
        <begin position="398"/>
        <end position="417"/>
    </location>
</feature>
<feature type="transmembrane region" description="Helical" evidence="11">
    <location>
        <begin position="328"/>
        <end position="347"/>
    </location>
</feature>
<evidence type="ECO:0000259" key="12">
    <source>
        <dbReference type="PROSITE" id="PS50850"/>
    </source>
</evidence>
<evidence type="ECO:0000256" key="1">
    <source>
        <dbReference type="ARBA" id="ARBA00004651"/>
    </source>
</evidence>
<dbReference type="PANTHER" id="PTHR43045">
    <property type="entry name" value="SHIKIMATE TRANSPORTER"/>
    <property type="match status" value="1"/>
</dbReference>
<proteinExistence type="inferred from homology"/>
<comment type="caution">
    <text evidence="13">The sequence shown here is derived from an EMBL/GenBank/DDBJ whole genome shotgun (WGS) entry which is preliminary data.</text>
</comment>
<name>A0A840NEC3_9PSEU</name>
<dbReference type="PANTHER" id="PTHR43045:SF1">
    <property type="entry name" value="SHIKIMATE TRANSPORTER"/>
    <property type="match status" value="1"/>
</dbReference>
<evidence type="ECO:0000256" key="10">
    <source>
        <dbReference type="ARBA" id="ARBA00039918"/>
    </source>
</evidence>
<evidence type="ECO:0000313" key="13">
    <source>
        <dbReference type="EMBL" id="MBB5068578.1"/>
    </source>
</evidence>
<gene>
    <name evidence="13" type="ORF">BJ969_001666</name>
</gene>
<feature type="transmembrane region" description="Helical" evidence="11">
    <location>
        <begin position="237"/>
        <end position="261"/>
    </location>
</feature>
<comment type="subcellular location">
    <subcellularLocation>
        <location evidence="1">Cell membrane</location>
        <topology evidence="1">Multi-pass membrane protein</topology>
    </subcellularLocation>
</comment>
<evidence type="ECO:0000256" key="3">
    <source>
        <dbReference type="ARBA" id="ARBA00022448"/>
    </source>
</evidence>
<keyword evidence="6" id="KW-0769">Symport</keyword>
<dbReference type="GO" id="GO:0005886">
    <property type="term" value="C:plasma membrane"/>
    <property type="evidence" value="ECO:0007669"/>
    <property type="project" value="UniProtKB-SubCell"/>
</dbReference>
<dbReference type="Proteomes" id="UP000580474">
    <property type="component" value="Unassembled WGS sequence"/>
</dbReference>
<feature type="transmembrane region" description="Helical" evidence="11">
    <location>
        <begin position="184"/>
        <end position="205"/>
    </location>
</feature>
<accession>A0A840NEC3</accession>
<feature type="transmembrane region" description="Helical" evidence="11">
    <location>
        <begin position="49"/>
        <end position="72"/>
    </location>
</feature>
<feature type="transmembrane region" description="Helical" evidence="11">
    <location>
        <begin position="368"/>
        <end position="392"/>
    </location>
</feature>
<feature type="transmembrane region" description="Helical" evidence="11">
    <location>
        <begin position="273"/>
        <end position="296"/>
    </location>
</feature>
<protein>
    <recommendedName>
        <fullName evidence="10">Putative proline/betaine transporter</fullName>
    </recommendedName>
</protein>